<evidence type="ECO:0008006" key="3">
    <source>
        <dbReference type="Google" id="ProtNLM"/>
    </source>
</evidence>
<feature type="non-terminal residue" evidence="1">
    <location>
        <position position="1"/>
    </location>
</feature>
<evidence type="ECO:0000313" key="2">
    <source>
        <dbReference type="Proteomes" id="UP001153148"/>
    </source>
</evidence>
<name>A0ABN7P9C7_TIMPD</name>
<comment type="caution">
    <text evidence="1">The sequence shown here is derived from an EMBL/GenBank/DDBJ whole genome shotgun (WGS) entry which is preliminary data.</text>
</comment>
<evidence type="ECO:0000313" key="1">
    <source>
        <dbReference type="EMBL" id="CAG2061987.1"/>
    </source>
</evidence>
<protein>
    <recommendedName>
        <fullName evidence="3">Transferrin-like domain-containing protein</fullName>
    </recommendedName>
</protein>
<dbReference type="SUPFAM" id="SSF53850">
    <property type="entry name" value="Periplasmic binding protein-like II"/>
    <property type="match status" value="1"/>
</dbReference>
<keyword evidence="2" id="KW-1185">Reference proteome</keyword>
<organism evidence="1 2">
    <name type="scientific">Timema podura</name>
    <name type="common">Walking stick</name>
    <dbReference type="NCBI Taxonomy" id="61482"/>
    <lineage>
        <taxon>Eukaryota</taxon>
        <taxon>Metazoa</taxon>
        <taxon>Ecdysozoa</taxon>
        <taxon>Arthropoda</taxon>
        <taxon>Hexapoda</taxon>
        <taxon>Insecta</taxon>
        <taxon>Pterygota</taxon>
        <taxon>Neoptera</taxon>
        <taxon>Polyneoptera</taxon>
        <taxon>Phasmatodea</taxon>
        <taxon>Timematodea</taxon>
        <taxon>Timematoidea</taxon>
        <taxon>Timematidae</taxon>
        <taxon>Timema</taxon>
    </lineage>
</organism>
<proteinExistence type="predicted"/>
<dbReference type="Proteomes" id="UP001153148">
    <property type="component" value="Unassembled WGS sequence"/>
</dbReference>
<dbReference type="Gene3D" id="3.40.190.10">
    <property type="entry name" value="Periplasmic binding protein-like II"/>
    <property type="match status" value="2"/>
</dbReference>
<dbReference type="EMBL" id="CAJPIN010018087">
    <property type="protein sequence ID" value="CAG2061987.1"/>
    <property type="molecule type" value="Genomic_DNA"/>
</dbReference>
<accession>A0ABN7P9C7</accession>
<sequence>SYNLTSAGYQESNSYGNNIIVPIIRADSIIGDLRGLVKAKACFPEFGGLAWVAFIESLRSASLVDRDVCPYGASANSLFASVCAPGSKDSDYDRQGLNNGTDLCALCSEANLKLPTPFASVNGATDTCSANASTNPFYGDLGALRCLSTGVADVAIIEATNISAIIAELGFQAEYYNNPMSEWHKDIYQSGDPRWLHPSGSAWRRDLKTNRTWEVIARRNRTNSHTRDIANVITELDDWFGYAYHNYENIFHIFEEFKWNPGGASAGNITAKI</sequence>
<gene>
    <name evidence="1" type="ORF">TPAB3V08_LOCUS8940</name>
</gene>
<reference evidence="1" key="1">
    <citation type="submission" date="2021-03" db="EMBL/GenBank/DDBJ databases">
        <authorList>
            <person name="Tran Van P."/>
        </authorList>
    </citation>
    <scope>NUCLEOTIDE SEQUENCE</scope>
</reference>